<keyword evidence="2" id="KW-0808">Transferase</keyword>
<dbReference type="GO" id="GO:0008417">
    <property type="term" value="F:fucosyltransferase activity"/>
    <property type="evidence" value="ECO:0007669"/>
    <property type="project" value="TreeGrafter"/>
</dbReference>
<evidence type="ECO:0000313" key="3">
    <source>
        <dbReference type="Proteomes" id="UP000317332"/>
    </source>
</evidence>
<dbReference type="PANTHER" id="PTHR22916">
    <property type="entry name" value="GLYCOSYLTRANSFERASE"/>
    <property type="match status" value="1"/>
</dbReference>
<keyword evidence="3" id="KW-1185">Reference proteome</keyword>
<dbReference type="EMBL" id="VHIQ01000002">
    <property type="protein sequence ID" value="TPV34959.1"/>
    <property type="molecule type" value="Genomic_DNA"/>
</dbReference>
<proteinExistence type="predicted"/>
<sequence length="265" mass="30902">MKELIILIPHYNNIEGLYSSIRSIEESFKIDLMVVDDGSKIKPSIIDLKKNYNQGEIIFEALPVNQGIESVLNYGLKKIVDLNYKYIGRLDCGDLCHKNKFLIQLNYLSQNQDIMLLGTQVNFIGSENKKILYKSNLPTTYQKIKKEFYVNCVIIHPTVVFRTQILNTTGFYPTEYKAAEDYAFFFKILKKYKVENLNEVLVDVIFDENGISFKSRKTQIKSKIKIIKDNFYIGFCPIYGILRNSILLYMPHSLLILIKKNFFKK</sequence>
<dbReference type="Proteomes" id="UP000317332">
    <property type="component" value="Unassembled WGS sequence"/>
</dbReference>
<dbReference type="AlphaFoldDB" id="A0A506PN17"/>
<feature type="domain" description="Glycosyltransferase 2-like" evidence="1">
    <location>
        <begin position="6"/>
        <end position="167"/>
    </location>
</feature>
<reference evidence="2 3" key="1">
    <citation type="submission" date="2019-06" db="EMBL/GenBank/DDBJ databases">
        <title>Flavobacteriaceae Paucihalobacterium erythroidium CWB-1, complete genome.</title>
        <authorList>
            <person name="Wu S."/>
        </authorList>
    </citation>
    <scope>NUCLEOTIDE SEQUENCE [LARGE SCALE GENOMIC DNA]</scope>
    <source>
        <strain evidence="2 3">CWB-1</strain>
    </source>
</reference>
<dbReference type="Gene3D" id="3.90.550.10">
    <property type="entry name" value="Spore Coat Polysaccharide Biosynthesis Protein SpsA, Chain A"/>
    <property type="match status" value="1"/>
</dbReference>
<protein>
    <submittedName>
        <fullName evidence="2">Glycosyltransferase</fullName>
    </submittedName>
</protein>
<evidence type="ECO:0000313" key="2">
    <source>
        <dbReference type="EMBL" id="TPV34959.1"/>
    </source>
</evidence>
<gene>
    <name evidence="2" type="ORF">FJ651_05375</name>
</gene>
<dbReference type="OrthoDB" id="9815829at2"/>
<dbReference type="InterPro" id="IPR029044">
    <property type="entry name" value="Nucleotide-diphossugar_trans"/>
</dbReference>
<name>A0A506PN17_9FLAO</name>
<evidence type="ECO:0000259" key="1">
    <source>
        <dbReference type="Pfam" id="PF00535"/>
    </source>
</evidence>
<dbReference type="RefSeq" id="WP_140989435.1">
    <property type="nucleotide sequence ID" value="NZ_VHIQ01000002.1"/>
</dbReference>
<accession>A0A506PN17</accession>
<dbReference type="Pfam" id="PF00535">
    <property type="entry name" value="Glycos_transf_2"/>
    <property type="match status" value="1"/>
</dbReference>
<dbReference type="PANTHER" id="PTHR22916:SF69">
    <property type="entry name" value="BIFUNCTIONAL GLYCOSYLTRANSFERASE PGTA"/>
    <property type="match status" value="1"/>
</dbReference>
<dbReference type="SUPFAM" id="SSF53448">
    <property type="entry name" value="Nucleotide-diphospho-sugar transferases"/>
    <property type="match status" value="1"/>
</dbReference>
<organism evidence="2 3">
    <name type="scientific">Paucihalobacter ruber</name>
    <dbReference type="NCBI Taxonomy" id="2567861"/>
    <lineage>
        <taxon>Bacteria</taxon>
        <taxon>Pseudomonadati</taxon>
        <taxon>Bacteroidota</taxon>
        <taxon>Flavobacteriia</taxon>
        <taxon>Flavobacteriales</taxon>
        <taxon>Flavobacteriaceae</taxon>
        <taxon>Paucihalobacter</taxon>
    </lineage>
</organism>
<comment type="caution">
    <text evidence="2">The sequence shown here is derived from an EMBL/GenBank/DDBJ whole genome shotgun (WGS) entry which is preliminary data.</text>
</comment>
<dbReference type="InterPro" id="IPR001173">
    <property type="entry name" value="Glyco_trans_2-like"/>
</dbReference>